<comment type="cofactor">
    <cofactor evidence="1">
        <name>Zn(2+)</name>
        <dbReference type="ChEBI" id="CHEBI:29105"/>
    </cofactor>
</comment>
<feature type="domain" description="Enoyl reductase (ER)" evidence="7">
    <location>
        <begin position="16"/>
        <end position="332"/>
    </location>
</feature>
<dbReference type="GO" id="GO:0008270">
    <property type="term" value="F:zinc ion binding"/>
    <property type="evidence" value="ECO:0007669"/>
    <property type="project" value="InterPro"/>
</dbReference>
<dbReference type="EC" id="1.1.1.1" evidence="3"/>
<gene>
    <name evidence="8" type="ORF">DAMNIGENAA_13460</name>
</gene>
<dbReference type="InterPro" id="IPR020843">
    <property type="entry name" value="ER"/>
</dbReference>
<evidence type="ECO:0000313" key="8">
    <source>
        <dbReference type="EMBL" id="GLI33913.1"/>
    </source>
</evidence>
<dbReference type="Gene3D" id="3.90.180.10">
    <property type="entry name" value="Medium-chain alcohol dehydrogenases, catalytic domain"/>
    <property type="match status" value="1"/>
</dbReference>
<dbReference type="FunFam" id="3.90.180.10:FF:000002">
    <property type="entry name" value="Alcohol dehydrogenase AdhP"/>
    <property type="match status" value="1"/>
</dbReference>
<dbReference type="InterPro" id="IPR002328">
    <property type="entry name" value="ADH_Zn_CS"/>
</dbReference>
<dbReference type="InterPro" id="IPR036291">
    <property type="entry name" value="NAD(P)-bd_dom_sf"/>
</dbReference>
<reference evidence="8" key="1">
    <citation type="submission" date="2022-12" db="EMBL/GenBank/DDBJ databases">
        <title>Reference genome sequencing for broad-spectrum identification of bacterial and archaeal isolates by mass spectrometry.</title>
        <authorList>
            <person name="Sekiguchi Y."/>
            <person name="Tourlousse D.M."/>
        </authorList>
    </citation>
    <scope>NUCLEOTIDE SEQUENCE</scope>
    <source>
        <strain evidence="8">ASRB1</strain>
    </source>
</reference>
<dbReference type="GO" id="GO:0004022">
    <property type="term" value="F:alcohol dehydrogenase (NAD+) activity"/>
    <property type="evidence" value="ECO:0007669"/>
    <property type="project" value="UniProtKB-EC"/>
</dbReference>
<dbReference type="PROSITE" id="PS00059">
    <property type="entry name" value="ADH_ZINC"/>
    <property type="match status" value="1"/>
</dbReference>
<dbReference type="Proteomes" id="UP001144372">
    <property type="component" value="Unassembled WGS sequence"/>
</dbReference>
<keyword evidence="6" id="KW-0560">Oxidoreductase</keyword>
<evidence type="ECO:0000256" key="1">
    <source>
        <dbReference type="ARBA" id="ARBA00001947"/>
    </source>
</evidence>
<dbReference type="InterPro" id="IPR011032">
    <property type="entry name" value="GroES-like_sf"/>
</dbReference>
<dbReference type="CDD" id="cd08298">
    <property type="entry name" value="CAD2"/>
    <property type="match status" value="1"/>
</dbReference>
<dbReference type="SUPFAM" id="SSF51735">
    <property type="entry name" value="NAD(P)-binding Rossmann-fold domains"/>
    <property type="match status" value="1"/>
</dbReference>
<dbReference type="PANTHER" id="PTHR42940:SF8">
    <property type="entry name" value="VACUOLAR PROTEIN SORTING-ASSOCIATED PROTEIN 11"/>
    <property type="match status" value="1"/>
</dbReference>
<evidence type="ECO:0000256" key="4">
    <source>
        <dbReference type="ARBA" id="ARBA00022723"/>
    </source>
</evidence>
<dbReference type="InterPro" id="IPR014187">
    <property type="entry name" value="ADH_Zn_typ-2"/>
</dbReference>
<dbReference type="EMBL" id="BSDR01000001">
    <property type="protein sequence ID" value="GLI33913.1"/>
    <property type="molecule type" value="Genomic_DNA"/>
</dbReference>
<keyword evidence="9" id="KW-1185">Reference proteome</keyword>
<evidence type="ECO:0000259" key="7">
    <source>
        <dbReference type="SMART" id="SM00829"/>
    </source>
</evidence>
<comment type="caution">
    <text evidence="8">The sequence shown here is derived from an EMBL/GenBank/DDBJ whole genome shotgun (WGS) entry which is preliminary data.</text>
</comment>
<organism evidence="8 9">
    <name type="scientific">Desulforhabdus amnigena</name>
    <dbReference type="NCBI Taxonomy" id="40218"/>
    <lineage>
        <taxon>Bacteria</taxon>
        <taxon>Pseudomonadati</taxon>
        <taxon>Thermodesulfobacteriota</taxon>
        <taxon>Syntrophobacteria</taxon>
        <taxon>Syntrophobacterales</taxon>
        <taxon>Syntrophobacteraceae</taxon>
        <taxon>Desulforhabdus</taxon>
    </lineage>
</organism>
<proteinExistence type="inferred from homology"/>
<evidence type="ECO:0000256" key="5">
    <source>
        <dbReference type="ARBA" id="ARBA00022833"/>
    </source>
</evidence>
<keyword evidence="5" id="KW-0862">Zinc</keyword>
<dbReference type="AlphaFoldDB" id="A0A9W6D281"/>
<evidence type="ECO:0000256" key="2">
    <source>
        <dbReference type="ARBA" id="ARBA00008072"/>
    </source>
</evidence>
<dbReference type="PANTHER" id="PTHR42940">
    <property type="entry name" value="ALCOHOL DEHYDROGENASE 1-RELATED"/>
    <property type="match status" value="1"/>
</dbReference>
<dbReference type="NCBIfam" id="TIGR02822">
    <property type="entry name" value="adh_fam_2"/>
    <property type="match status" value="1"/>
</dbReference>
<comment type="similarity">
    <text evidence="2">Belongs to the zinc-containing alcohol dehydrogenase family.</text>
</comment>
<name>A0A9W6D281_9BACT</name>
<sequence length="338" mass="36664">MSIPETMQAMVLEKAGRPLQLRRVQVPRPQPGQVLVKVAACGVCRTDLHIVDGELTEPKLPLIPGHEIVGTVVETGQQVTHFHVGDRVGIPWLGSTCGRCRYCRKGRENLCEQARFTGYTLDGGYAEYTLVDEQYAFFLPADYSDAEAAPLLCAGLIGYRTYRMAGEGIERLGIYGFGAAAHIVAQIAVYQGKKLYAFTRPGDLEAQAFARRLGAVWAGDSNALPPEPLDAALIFAPVGSLIPAALQATDKGGVVVSGGIHMSDIPTFPYRLLWEERSIRSVANLTRRDGEELLAIAPKVPVRTEVQTFPLVQANEALDRLRSGRIEGAAVLRMPNAG</sequence>
<protein>
    <recommendedName>
        <fullName evidence="3">alcohol dehydrogenase</fullName>
        <ecNumber evidence="3">1.1.1.1</ecNumber>
    </recommendedName>
</protein>
<dbReference type="InterPro" id="IPR013154">
    <property type="entry name" value="ADH-like_N"/>
</dbReference>
<dbReference type="SMART" id="SM00829">
    <property type="entry name" value="PKS_ER"/>
    <property type="match status" value="1"/>
</dbReference>
<accession>A0A9W6D281</accession>
<evidence type="ECO:0000313" key="9">
    <source>
        <dbReference type="Proteomes" id="UP001144372"/>
    </source>
</evidence>
<dbReference type="SUPFAM" id="SSF50129">
    <property type="entry name" value="GroES-like"/>
    <property type="match status" value="1"/>
</dbReference>
<evidence type="ECO:0000256" key="6">
    <source>
        <dbReference type="ARBA" id="ARBA00023002"/>
    </source>
</evidence>
<dbReference type="GO" id="GO:0005737">
    <property type="term" value="C:cytoplasm"/>
    <property type="evidence" value="ECO:0007669"/>
    <property type="project" value="TreeGrafter"/>
</dbReference>
<dbReference type="Pfam" id="PF08240">
    <property type="entry name" value="ADH_N"/>
    <property type="match status" value="1"/>
</dbReference>
<keyword evidence="4" id="KW-0479">Metal-binding</keyword>
<evidence type="ECO:0000256" key="3">
    <source>
        <dbReference type="ARBA" id="ARBA00013190"/>
    </source>
</evidence>
<dbReference type="Gene3D" id="3.40.50.720">
    <property type="entry name" value="NAD(P)-binding Rossmann-like Domain"/>
    <property type="match status" value="1"/>
</dbReference>